<dbReference type="GO" id="GO:0030246">
    <property type="term" value="F:carbohydrate binding"/>
    <property type="evidence" value="ECO:0007669"/>
    <property type="project" value="UniProtKB-KW"/>
</dbReference>
<keyword evidence="7" id="KW-0812">Transmembrane</keyword>
<evidence type="ECO:0000256" key="19">
    <source>
        <dbReference type="ARBA" id="ARBA00048679"/>
    </source>
</evidence>
<dbReference type="GO" id="GO:0005886">
    <property type="term" value="C:plasma membrane"/>
    <property type="evidence" value="ECO:0007669"/>
    <property type="project" value="UniProtKB-SubCell"/>
</dbReference>
<comment type="catalytic activity">
    <reaction evidence="18">
        <text>L-threonyl-[protein] + ATP = O-phospho-L-threonyl-[protein] + ADP + H(+)</text>
        <dbReference type="Rhea" id="RHEA:46608"/>
        <dbReference type="Rhea" id="RHEA-COMP:11060"/>
        <dbReference type="Rhea" id="RHEA-COMP:11605"/>
        <dbReference type="ChEBI" id="CHEBI:15378"/>
        <dbReference type="ChEBI" id="CHEBI:30013"/>
        <dbReference type="ChEBI" id="CHEBI:30616"/>
        <dbReference type="ChEBI" id="CHEBI:61977"/>
        <dbReference type="ChEBI" id="CHEBI:456216"/>
        <dbReference type="EC" id="2.7.11.1"/>
    </reaction>
</comment>
<proteinExistence type="predicted"/>
<keyword evidence="12" id="KW-0067">ATP-binding</keyword>
<dbReference type="AlphaFoldDB" id="A0AAN9KXS3"/>
<gene>
    <name evidence="22" type="ORF">VNO77_26834</name>
</gene>
<keyword evidence="5" id="KW-0597">Phosphoprotein</keyword>
<keyword evidence="13" id="KW-1133">Transmembrane helix</keyword>
<evidence type="ECO:0000256" key="13">
    <source>
        <dbReference type="ARBA" id="ARBA00022989"/>
    </source>
</evidence>
<keyword evidence="15" id="KW-1015">Disulfide bond</keyword>
<evidence type="ECO:0000256" key="11">
    <source>
        <dbReference type="ARBA" id="ARBA00022777"/>
    </source>
</evidence>
<dbReference type="GO" id="GO:0005524">
    <property type="term" value="F:ATP binding"/>
    <property type="evidence" value="ECO:0007669"/>
    <property type="project" value="UniProtKB-KW"/>
</dbReference>
<dbReference type="GO" id="GO:0004674">
    <property type="term" value="F:protein serine/threonine kinase activity"/>
    <property type="evidence" value="ECO:0007669"/>
    <property type="project" value="UniProtKB-KW"/>
</dbReference>
<evidence type="ECO:0000256" key="4">
    <source>
        <dbReference type="ARBA" id="ARBA00022527"/>
    </source>
</evidence>
<keyword evidence="3" id="KW-1003">Cell membrane</keyword>
<dbReference type="SUPFAM" id="SSF51110">
    <property type="entry name" value="alpha-D-mannose-specific plant lectins"/>
    <property type="match status" value="1"/>
</dbReference>
<evidence type="ECO:0000256" key="12">
    <source>
        <dbReference type="ARBA" id="ARBA00022840"/>
    </source>
</evidence>
<dbReference type="SMART" id="SM00108">
    <property type="entry name" value="B_lectin"/>
    <property type="match status" value="1"/>
</dbReference>
<comment type="catalytic activity">
    <reaction evidence="19">
        <text>L-seryl-[protein] + ATP = O-phospho-L-seryl-[protein] + ADP + H(+)</text>
        <dbReference type="Rhea" id="RHEA:17989"/>
        <dbReference type="Rhea" id="RHEA-COMP:9863"/>
        <dbReference type="Rhea" id="RHEA-COMP:11604"/>
        <dbReference type="ChEBI" id="CHEBI:15378"/>
        <dbReference type="ChEBI" id="CHEBI:29999"/>
        <dbReference type="ChEBI" id="CHEBI:30616"/>
        <dbReference type="ChEBI" id="CHEBI:83421"/>
        <dbReference type="ChEBI" id="CHEBI:456216"/>
        <dbReference type="EC" id="2.7.11.1"/>
    </reaction>
</comment>
<reference evidence="22 23" key="1">
    <citation type="submission" date="2024-01" db="EMBL/GenBank/DDBJ databases">
        <title>The genomes of 5 underutilized Papilionoideae crops provide insights into root nodulation and disease resistanc.</title>
        <authorList>
            <person name="Jiang F."/>
        </authorList>
    </citation>
    <scope>NUCLEOTIDE SEQUENCE [LARGE SCALE GENOMIC DNA]</scope>
    <source>
        <strain evidence="22">LVBAO_FW01</strain>
        <tissue evidence="22">Leaves</tissue>
    </source>
</reference>
<keyword evidence="10" id="KW-0547">Nucleotide-binding</keyword>
<dbReference type="PANTHER" id="PTHR32444:SF252">
    <property type="entry name" value="S-LOCUS GLYCOPROTEIN FAMILY PROTEIN"/>
    <property type="match status" value="1"/>
</dbReference>
<evidence type="ECO:0000256" key="5">
    <source>
        <dbReference type="ARBA" id="ARBA00022553"/>
    </source>
</evidence>
<dbReference type="EC" id="2.7.11.1" evidence="2"/>
<dbReference type="FunFam" id="2.90.10.10:FF:000009">
    <property type="entry name" value="Receptor-like serine/threonine-protein kinase SD1-8"/>
    <property type="match status" value="1"/>
</dbReference>
<evidence type="ECO:0000256" key="10">
    <source>
        <dbReference type="ARBA" id="ARBA00022741"/>
    </source>
</evidence>
<feature type="signal peptide" evidence="20">
    <location>
        <begin position="1"/>
        <end position="30"/>
    </location>
</feature>
<keyword evidence="6" id="KW-0808">Transferase</keyword>
<dbReference type="Proteomes" id="UP001367508">
    <property type="component" value="Unassembled WGS sequence"/>
</dbReference>
<keyword evidence="9" id="KW-0430">Lectin</keyword>
<dbReference type="CDD" id="cd00028">
    <property type="entry name" value="B_lectin"/>
    <property type="match status" value="1"/>
</dbReference>
<keyword evidence="17" id="KW-0325">Glycoprotein</keyword>
<dbReference type="InterPro" id="IPR000858">
    <property type="entry name" value="S_locus_glycoprot_dom"/>
</dbReference>
<dbReference type="Gene3D" id="2.90.10.10">
    <property type="entry name" value="Bulb-type lectin domain"/>
    <property type="match status" value="1"/>
</dbReference>
<protein>
    <recommendedName>
        <fullName evidence="2">non-specific serine/threonine protein kinase</fullName>
        <ecNumber evidence="2">2.7.11.1</ecNumber>
    </recommendedName>
</protein>
<evidence type="ECO:0000313" key="23">
    <source>
        <dbReference type="Proteomes" id="UP001367508"/>
    </source>
</evidence>
<evidence type="ECO:0000256" key="3">
    <source>
        <dbReference type="ARBA" id="ARBA00022475"/>
    </source>
</evidence>
<evidence type="ECO:0000313" key="22">
    <source>
        <dbReference type="EMBL" id="KAK7323363.1"/>
    </source>
</evidence>
<accession>A0AAN9KXS3</accession>
<keyword evidence="4" id="KW-0723">Serine/threonine-protein kinase</keyword>
<dbReference type="PROSITE" id="PS50927">
    <property type="entry name" value="BULB_LECTIN"/>
    <property type="match status" value="1"/>
</dbReference>
<feature type="domain" description="Bulb-type lectin" evidence="21">
    <location>
        <begin position="28"/>
        <end position="149"/>
    </location>
</feature>
<evidence type="ECO:0000256" key="8">
    <source>
        <dbReference type="ARBA" id="ARBA00022729"/>
    </source>
</evidence>
<evidence type="ECO:0000256" key="16">
    <source>
        <dbReference type="ARBA" id="ARBA00023170"/>
    </source>
</evidence>
<dbReference type="InterPro" id="IPR002475">
    <property type="entry name" value="Bcl2-like"/>
</dbReference>
<dbReference type="PANTHER" id="PTHR32444">
    <property type="entry name" value="BULB-TYPE LECTIN DOMAIN-CONTAINING PROTEIN"/>
    <property type="match status" value="1"/>
</dbReference>
<evidence type="ECO:0000256" key="15">
    <source>
        <dbReference type="ARBA" id="ARBA00023157"/>
    </source>
</evidence>
<dbReference type="EMBL" id="JAYMYQ010000006">
    <property type="protein sequence ID" value="KAK7323363.1"/>
    <property type="molecule type" value="Genomic_DNA"/>
</dbReference>
<evidence type="ECO:0000256" key="9">
    <source>
        <dbReference type="ARBA" id="ARBA00022734"/>
    </source>
</evidence>
<keyword evidence="8 20" id="KW-0732">Signal</keyword>
<evidence type="ECO:0000256" key="6">
    <source>
        <dbReference type="ARBA" id="ARBA00022679"/>
    </source>
</evidence>
<evidence type="ECO:0000259" key="21">
    <source>
        <dbReference type="PROSITE" id="PS50927"/>
    </source>
</evidence>
<evidence type="ECO:0000256" key="2">
    <source>
        <dbReference type="ARBA" id="ARBA00012513"/>
    </source>
</evidence>
<keyword evidence="23" id="KW-1185">Reference proteome</keyword>
<organism evidence="22 23">
    <name type="scientific">Canavalia gladiata</name>
    <name type="common">Sword bean</name>
    <name type="synonym">Dolichos gladiatus</name>
    <dbReference type="NCBI Taxonomy" id="3824"/>
    <lineage>
        <taxon>Eukaryota</taxon>
        <taxon>Viridiplantae</taxon>
        <taxon>Streptophyta</taxon>
        <taxon>Embryophyta</taxon>
        <taxon>Tracheophyta</taxon>
        <taxon>Spermatophyta</taxon>
        <taxon>Magnoliopsida</taxon>
        <taxon>eudicotyledons</taxon>
        <taxon>Gunneridae</taxon>
        <taxon>Pentapetalae</taxon>
        <taxon>rosids</taxon>
        <taxon>fabids</taxon>
        <taxon>Fabales</taxon>
        <taxon>Fabaceae</taxon>
        <taxon>Papilionoideae</taxon>
        <taxon>50 kb inversion clade</taxon>
        <taxon>NPAAA clade</taxon>
        <taxon>indigoferoid/millettioid clade</taxon>
        <taxon>Phaseoleae</taxon>
        <taxon>Canavalia</taxon>
    </lineage>
</organism>
<dbReference type="Pfam" id="PF00954">
    <property type="entry name" value="S_locus_glycop"/>
    <property type="match status" value="1"/>
</dbReference>
<comment type="subcellular location">
    <subcellularLocation>
        <location evidence="1">Cell membrane</location>
        <topology evidence="1">Single-pass type I membrane protein</topology>
    </subcellularLocation>
</comment>
<keyword evidence="16" id="KW-0675">Receptor</keyword>
<evidence type="ECO:0000256" key="14">
    <source>
        <dbReference type="ARBA" id="ARBA00023136"/>
    </source>
</evidence>
<feature type="chain" id="PRO_5042991489" description="non-specific serine/threonine protein kinase" evidence="20">
    <location>
        <begin position="31"/>
        <end position="359"/>
    </location>
</feature>
<evidence type="ECO:0000256" key="20">
    <source>
        <dbReference type="SAM" id="SignalP"/>
    </source>
</evidence>
<dbReference type="InterPro" id="IPR001480">
    <property type="entry name" value="Bulb-type_lectin_dom"/>
</dbReference>
<dbReference type="GO" id="GO:0048544">
    <property type="term" value="P:recognition of pollen"/>
    <property type="evidence" value="ECO:0007669"/>
    <property type="project" value="InterPro"/>
</dbReference>
<sequence>MGTFKALLLVTVHSFLFCLISMLPIQGTLTITPNQHIKGNETLLSAGGNFEAGFFNFGDSQRQYFGIWYKRMLPRTVVWIANRNFPVKNSTAILTLTDQGNPVIIDGSRGIVWSSNASRIAKKPNMQLLDSGNLVVKDGENLLWESFDYPGDTFLAGMQFRTSLVTGPYRFLTSWKNAEDPAAGEFSYHIDAHGFPQLVTTKGATWYSRGGSWNGQFFNGISWLRMLKLFKFSFVVTDKEVTYQYETLKDETVSRLVLNSLGFVQRLIWSDRKRGWEIISTRPMDQCGYYAYCDVNSVCNVTNSPKICECLEGFIPKFQEKWNSYDWSGGCVRRVNLSCDGGDGFQKYMGVAGHIFFMV</sequence>
<evidence type="ECO:0000256" key="18">
    <source>
        <dbReference type="ARBA" id="ARBA00047899"/>
    </source>
</evidence>
<keyword evidence="14" id="KW-0472">Membrane</keyword>
<evidence type="ECO:0000256" key="7">
    <source>
        <dbReference type="ARBA" id="ARBA00022692"/>
    </source>
</evidence>
<dbReference type="PROSITE" id="PS50062">
    <property type="entry name" value="BCL2_FAMILY"/>
    <property type="match status" value="1"/>
</dbReference>
<name>A0AAN9KXS3_CANGL</name>
<dbReference type="Pfam" id="PF01453">
    <property type="entry name" value="B_lectin"/>
    <property type="match status" value="1"/>
</dbReference>
<comment type="caution">
    <text evidence="22">The sequence shown here is derived from an EMBL/GenBank/DDBJ whole genome shotgun (WGS) entry which is preliminary data.</text>
</comment>
<evidence type="ECO:0000256" key="1">
    <source>
        <dbReference type="ARBA" id="ARBA00004251"/>
    </source>
</evidence>
<keyword evidence="11" id="KW-0418">Kinase</keyword>
<evidence type="ECO:0000256" key="17">
    <source>
        <dbReference type="ARBA" id="ARBA00023180"/>
    </source>
</evidence>
<dbReference type="InterPro" id="IPR036426">
    <property type="entry name" value="Bulb-type_lectin_dom_sf"/>
</dbReference>